<dbReference type="PANTHER" id="PTHR33608">
    <property type="entry name" value="BLL2464 PROTEIN"/>
    <property type="match status" value="1"/>
</dbReference>
<dbReference type="OrthoDB" id="845740at2"/>
<evidence type="ECO:0000259" key="2">
    <source>
        <dbReference type="Pfam" id="PF01882"/>
    </source>
</evidence>
<accession>A0A1M7FUW9</accession>
<dbReference type="Proteomes" id="UP000184420">
    <property type="component" value="Unassembled WGS sequence"/>
</dbReference>
<organism evidence="3 4">
    <name type="scientific">Chitinophaga jiangningensis</name>
    <dbReference type="NCBI Taxonomy" id="1419482"/>
    <lineage>
        <taxon>Bacteria</taxon>
        <taxon>Pseudomonadati</taxon>
        <taxon>Bacteroidota</taxon>
        <taxon>Chitinophagia</taxon>
        <taxon>Chitinophagales</taxon>
        <taxon>Chitinophagaceae</taxon>
        <taxon>Chitinophaga</taxon>
    </lineage>
</organism>
<feature type="domain" description="DUF58" evidence="2">
    <location>
        <begin position="212"/>
        <end position="375"/>
    </location>
</feature>
<evidence type="ECO:0000256" key="1">
    <source>
        <dbReference type="SAM" id="Phobius"/>
    </source>
</evidence>
<dbReference type="EMBL" id="FRBL01000006">
    <property type="protein sequence ID" value="SHM07477.1"/>
    <property type="molecule type" value="Genomic_DNA"/>
</dbReference>
<proteinExistence type="predicted"/>
<dbReference type="InterPro" id="IPR036465">
    <property type="entry name" value="vWFA_dom_sf"/>
</dbReference>
<evidence type="ECO:0000313" key="3">
    <source>
        <dbReference type="EMBL" id="SHM07477.1"/>
    </source>
</evidence>
<name>A0A1M7FUW9_9BACT</name>
<keyword evidence="4" id="KW-1185">Reference proteome</keyword>
<keyword evidence="1" id="KW-0472">Membrane</keyword>
<dbReference type="RefSeq" id="WP_073083375.1">
    <property type="nucleotide sequence ID" value="NZ_FRBL01000006.1"/>
</dbReference>
<feature type="transmembrane region" description="Helical" evidence="1">
    <location>
        <begin position="19"/>
        <end position="36"/>
    </location>
</feature>
<dbReference type="AlphaFoldDB" id="A0A1M7FUW9"/>
<evidence type="ECO:0000313" key="4">
    <source>
        <dbReference type="Proteomes" id="UP000184420"/>
    </source>
</evidence>
<dbReference type="PANTHER" id="PTHR33608:SF3">
    <property type="entry name" value="SLR2013 PROTEIN"/>
    <property type="match status" value="1"/>
</dbReference>
<dbReference type="STRING" id="1419482.SAMN05444266_106274"/>
<gene>
    <name evidence="3" type="ORF">SAMN05444266_106274</name>
</gene>
<dbReference type="SUPFAM" id="SSF53300">
    <property type="entry name" value="vWA-like"/>
    <property type="match status" value="1"/>
</dbReference>
<dbReference type="Pfam" id="PF01882">
    <property type="entry name" value="DUF58"/>
    <property type="match status" value="1"/>
</dbReference>
<reference evidence="3 4" key="1">
    <citation type="submission" date="2016-11" db="EMBL/GenBank/DDBJ databases">
        <authorList>
            <person name="Jaros S."/>
            <person name="Januszkiewicz K."/>
            <person name="Wedrychowicz H."/>
        </authorList>
    </citation>
    <scope>NUCLEOTIDE SEQUENCE [LARGE SCALE GENOMIC DNA]</scope>
    <source>
        <strain evidence="3 4">DSM 27406</strain>
    </source>
</reference>
<keyword evidence="1" id="KW-0812">Transmembrane</keyword>
<keyword evidence="1" id="KW-1133">Transmembrane helix</keyword>
<protein>
    <submittedName>
        <fullName evidence="3">Uncharacterized conserved protein, DUF58 family, contains vWF domain</fullName>
    </submittedName>
</protein>
<sequence length="450" mass="51974">MPGTVKSNIFKNLFFHNRFYLMMGAVVILFLVAFFVPVLFSIVVLLFFIAVALTVADMVLLMGRPSAIITVERIMANRFSNGDENEVQLQVHNGYGFPARFVILEEVPVQFQWRNFSLEMQIPPGADHTFTYQLRPVERGNYGFGYTNVFVSTALGLVNRRFVIDNETQVSVYPSFQQLRHFTLKSFLQEQDHFGIHRRRIIGQSVEFDHIKPYTKGDDVRRLNWKATARTGNLMVNSFVEEKSQQIYCVIDKGRSMRMPFDGLSLLDYAINATLVFSNIALSKGDKAGLVTFTEKRMEMLPASSKMVQLNSILESLYAQETQWQESDYETLSVQLRSRLPHRSLLVLFTNFESMSGLQRQLPYLRRLAQYHLLLVVFFENTELKKMTQEVAYDMEGIYKQTIAQKFAYDKKLIAKELGKYGIMSILTPPEQLTVNVVNKYLELKSRMLI</sequence>
<dbReference type="InterPro" id="IPR002881">
    <property type="entry name" value="DUF58"/>
</dbReference>